<evidence type="ECO:0000313" key="2">
    <source>
        <dbReference type="Proteomes" id="UP000031258"/>
    </source>
</evidence>
<evidence type="ECO:0000313" key="1">
    <source>
        <dbReference type="EMBL" id="KIE04201.1"/>
    </source>
</evidence>
<reference evidence="1 2" key="1">
    <citation type="submission" date="2014-11" db="EMBL/GenBank/DDBJ databases">
        <title>A Rickettsiales Symbiont of Amoebae With Ancient Features.</title>
        <authorList>
            <person name="Schulz F."/>
            <person name="Martijn J."/>
            <person name="Wascher F."/>
            <person name="Kostanjsek R."/>
            <person name="Ettema T.J."/>
            <person name="Horn M."/>
        </authorList>
    </citation>
    <scope>NUCLEOTIDE SEQUENCE [LARGE SCALE GENOMIC DNA]</scope>
    <source>
        <strain evidence="1 2">UWC36</strain>
    </source>
</reference>
<sequence length="51" mass="5852">MVENTIFRHKSTIGAKLKSRNWNNQDAETLLHCHILNKMTSLGMPQSLELT</sequence>
<accession>A0A0C1MWD9</accession>
<comment type="caution">
    <text evidence="1">The sequence shown here is derived from an EMBL/GenBank/DDBJ whole genome shotgun (WGS) entry which is preliminary data.</text>
</comment>
<protein>
    <submittedName>
        <fullName evidence="1">Uncharacterized protein</fullName>
    </submittedName>
</protein>
<proteinExistence type="predicted"/>
<dbReference type="AlphaFoldDB" id="A0A0C1MWD9"/>
<gene>
    <name evidence="1" type="ORF">NF27_JC00080</name>
</gene>
<keyword evidence="2" id="KW-1185">Reference proteome</keyword>
<dbReference type="EMBL" id="JSWE01000220">
    <property type="protein sequence ID" value="KIE04201.1"/>
    <property type="molecule type" value="Genomic_DNA"/>
</dbReference>
<dbReference type="Proteomes" id="UP000031258">
    <property type="component" value="Unassembled WGS sequence"/>
</dbReference>
<name>A0A0C1MWD9_9RICK</name>
<organism evidence="1 2">
    <name type="scientific">Candidatus Jidaibacter acanthamoebae</name>
    <dbReference type="NCBI Taxonomy" id="86105"/>
    <lineage>
        <taxon>Bacteria</taxon>
        <taxon>Pseudomonadati</taxon>
        <taxon>Pseudomonadota</taxon>
        <taxon>Alphaproteobacteria</taxon>
        <taxon>Rickettsiales</taxon>
        <taxon>Candidatus Midichloriaceae</taxon>
        <taxon>Candidatus Jidaibacter</taxon>
    </lineage>
</organism>